<organism evidence="1 2">
    <name type="scientific">Melipona quadrifasciata</name>
    <dbReference type="NCBI Taxonomy" id="166423"/>
    <lineage>
        <taxon>Eukaryota</taxon>
        <taxon>Metazoa</taxon>
        <taxon>Ecdysozoa</taxon>
        <taxon>Arthropoda</taxon>
        <taxon>Hexapoda</taxon>
        <taxon>Insecta</taxon>
        <taxon>Pterygota</taxon>
        <taxon>Neoptera</taxon>
        <taxon>Endopterygota</taxon>
        <taxon>Hymenoptera</taxon>
        <taxon>Apocrita</taxon>
        <taxon>Aculeata</taxon>
        <taxon>Apoidea</taxon>
        <taxon>Anthophila</taxon>
        <taxon>Apidae</taxon>
        <taxon>Melipona</taxon>
    </lineage>
</organism>
<evidence type="ECO:0000313" key="2">
    <source>
        <dbReference type="Proteomes" id="UP000053105"/>
    </source>
</evidence>
<sequence length="247" mass="29129">MHFRIYSILTLNRKKRIGYTGYLTERRSAVWSTRDEAAVSNEESGLLEIGIAAASEEDPQQSSVKFRFSCKHIHVLENVIKEREKQTTWLQKTLHLIAYLTLRFQISYNKRDTEFAKAEFRRLKDIKKSNRQDQTLINNKKTARLVPQCLIDENERHATFSIKGIFQEKRQLSVDHWKRNCSLVEPVNVERITRIKYLTKLYRIINSYCNGIDYCCCFIHALLLGLRGCGEQWKRRRELISVSTILQ</sequence>
<dbReference type="Proteomes" id="UP000053105">
    <property type="component" value="Unassembled WGS sequence"/>
</dbReference>
<keyword evidence="2" id="KW-1185">Reference proteome</keyword>
<gene>
    <name evidence="1" type="ORF">WN51_03548</name>
</gene>
<evidence type="ECO:0000313" key="1">
    <source>
        <dbReference type="EMBL" id="KOX71007.1"/>
    </source>
</evidence>
<protein>
    <submittedName>
        <fullName evidence="1">Uncharacterized protein</fullName>
    </submittedName>
</protein>
<dbReference type="AlphaFoldDB" id="A0A0M8ZU58"/>
<dbReference type="EMBL" id="KQ435848">
    <property type="protein sequence ID" value="KOX71007.1"/>
    <property type="molecule type" value="Genomic_DNA"/>
</dbReference>
<proteinExistence type="predicted"/>
<accession>A0A0M8ZU58</accession>
<name>A0A0M8ZU58_9HYME</name>
<reference evidence="1 2" key="1">
    <citation type="submission" date="2015-07" db="EMBL/GenBank/DDBJ databases">
        <title>The genome of Melipona quadrifasciata.</title>
        <authorList>
            <person name="Pan H."/>
            <person name="Kapheim K."/>
        </authorList>
    </citation>
    <scope>NUCLEOTIDE SEQUENCE [LARGE SCALE GENOMIC DNA]</scope>
    <source>
        <strain evidence="1">0111107301</strain>
        <tissue evidence="1">Whole body</tissue>
    </source>
</reference>